<dbReference type="Proteomes" id="UP000285961">
    <property type="component" value="Unassembled WGS sequence"/>
</dbReference>
<gene>
    <name evidence="2" type="ORF">C4532_15665</name>
</gene>
<feature type="chain" id="PRO_5019022690" description="DUF4358 domain-containing protein" evidence="1">
    <location>
        <begin position="24"/>
        <end position="150"/>
    </location>
</feature>
<reference evidence="2 3" key="1">
    <citation type="journal article" date="2017" name="ISME J.">
        <title>Energy and carbon metabolisms in a deep terrestrial subsurface fluid microbial community.</title>
        <authorList>
            <person name="Momper L."/>
            <person name="Jungbluth S.P."/>
            <person name="Lee M.D."/>
            <person name="Amend J.P."/>
        </authorList>
    </citation>
    <scope>NUCLEOTIDE SEQUENCE [LARGE SCALE GENOMIC DNA]</scope>
    <source>
        <strain evidence="2">SURF_17</strain>
    </source>
</reference>
<dbReference type="EMBL" id="QZKI01000111">
    <property type="protein sequence ID" value="RJP66786.1"/>
    <property type="molecule type" value="Genomic_DNA"/>
</dbReference>
<name>A0A419ESZ4_9BACT</name>
<protein>
    <recommendedName>
        <fullName evidence="4">DUF4358 domain-containing protein</fullName>
    </recommendedName>
</protein>
<evidence type="ECO:0000313" key="3">
    <source>
        <dbReference type="Proteomes" id="UP000285961"/>
    </source>
</evidence>
<proteinExistence type="predicted"/>
<accession>A0A419ESZ4</accession>
<keyword evidence="1" id="KW-0732">Signal</keyword>
<evidence type="ECO:0000256" key="1">
    <source>
        <dbReference type="SAM" id="SignalP"/>
    </source>
</evidence>
<comment type="caution">
    <text evidence="2">The sequence shown here is derived from an EMBL/GenBank/DDBJ whole genome shotgun (WGS) entry which is preliminary data.</text>
</comment>
<evidence type="ECO:0000313" key="2">
    <source>
        <dbReference type="EMBL" id="RJP66786.1"/>
    </source>
</evidence>
<sequence length="150" mass="16249">MSERLAGKMMLLAAGLLSVAVLACDLFSPQPLSIADVLTTLREAGYEVGSPEPDNYFQDKAQEGVHTEANGNYIMVFSFKDPDAAVRARSEVEGEKMAALLNPGGALLGTDRGMRSSPGPEWHTFVKRNVLIIVVTRDPKAAERLLELFA</sequence>
<dbReference type="AlphaFoldDB" id="A0A419ESZ4"/>
<organism evidence="2 3">
    <name type="scientific">Candidatus Abyssobacteria bacterium SURF_17</name>
    <dbReference type="NCBI Taxonomy" id="2093361"/>
    <lineage>
        <taxon>Bacteria</taxon>
        <taxon>Pseudomonadati</taxon>
        <taxon>Candidatus Hydrogenedentota</taxon>
        <taxon>Candidatus Abyssobacteria</taxon>
    </lineage>
</organism>
<dbReference type="PROSITE" id="PS51257">
    <property type="entry name" value="PROKAR_LIPOPROTEIN"/>
    <property type="match status" value="1"/>
</dbReference>
<evidence type="ECO:0008006" key="4">
    <source>
        <dbReference type="Google" id="ProtNLM"/>
    </source>
</evidence>
<feature type="signal peptide" evidence="1">
    <location>
        <begin position="1"/>
        <end position="23"/>
    </location>
</feature>